<dbReference type="PANTHER" id="PTHR32063:SF33">
    <property type="entry name" value="RND SUPERFAMILY EFFLUX PUMP PERMEASE COMPONENT"/>
    <property type="match status" value="1"/>
</dbReference>
<accession>A0ABX1I9A6</accession>
<dbReference type="PANTHER" id="PTHR32063">
    <property type="match status" value="1"/>
</dbReference>
<name>A0ABX1I9A6_9GAMM</name>
<dbReference type="Gene3D" id="3.30.70.1440">
    <property type="entry name" value="Multidrug efflux transporter AcrB pore domain"/>
    <property type="match status" value="1"/>
</dbReference>
<feature type="transmembrane region" description="Helical" evidence="1">
    <location>
        <begin position="857"/>
        <end position="875"/>
    </location>
</feature>
<organism evidence="2 3">
    <name type="scientific">Marichromatium bheemlicum</name>
    <dbReference type="NCBI Taxonomy" id="365339"/>
    <lineage>
        <taxon>Bacteria</taxon>
        <taxon>Pseudomonadati</taxon>
        <taxon>Pseudomonadota</taxon>
        <taxon>Gammaproteobacteria</taxon>
        <taxon>Chromatiales</taxon>
        <taxon>Chromatiaceae</taxon>
        <taxon>Marichromatium</taxon>
    </lineage>
</organism>
<evidence type="ECO:0000313" key="3">
    <source>
        <dbReference type="Proteomes" id="UP000740754"/>
    </source>
</evidence>
<feature type="transmembrane region" description="Helical" evidence="1">
    <location>
        <begin position="387"/>
        <end position="408"/>
    </location>
</feature>
<dbReference type="SUPFAM" id="SSF82693">
    <property type="entry name" value="Multidrug efflux transporter AcrB pore domain, PN1, PN2, PC1 and PC2 subdomains"/>
    <property type="match status" value="3"/>
</dbReference>
<dbReference type="PRINTS" id="PR00702">
    <property type="entry name" value="ACRIFLAVINRP"/>
</dbReference>
<keyword evidence="1" id="KW-0812">Transmembrane</keyword>
<dbReference type="SUPFAM" id="SSF82714">
    <property type="entry name" value="Multidrug efflux transporter AcrB TolC docking domain, DN and DC subdomains"/>
    <property type="match status" value="2"/>
</dbReference>
<feature type="transmembrane region" description="Helical" evidence="1">
    <location>
        <begin position="913"/>
        <end position="937"/>
    </location>
</feature>
<feature type="transmembrane region" description="Helical" evidence="1">
    <location>
        <begin position="336"/>
        <end position="356"/>
    </location>
</feature>
<dbReference type="InterPro" id="IPR027463">
    <property type="entry name" value="AcrB_DN_DC_subdom"/>
</dbReference>
<reference evidence="2 3" key="1">
    <citation type="submission" date="2020-04" db="EMBL/GenBank/DDBJ databases">
        <title>Draft Whole-Genome sequence of Marichromatium bheemlicum DSM 18632, type strain.</title>
        <authorList>
            <person name="Kyndt J.A."/>
            <person name="Meyer T.E."/>
        </authorList>
    </citation>
    <scope>NUCLEOTIDE SEQUENCE [LARGE SCALE GENOMIC DNA]</scope>
    <source>
        <strain evidence="2 3">DSM 18632</strain>
    </source>
</reference>
<comment type="caution">
    <text evidence="2">The sequence shown here is derived from an EMBL/GenBank/DDBJ whole genome shotgun (WGS) entry which is preliminary data.</text>
</comment>
<dbReference type="Gene3D" id="3.30.2090.10">
    <property type="entry name" value="Multidrug efflux transporter AcrB TolC docking domain, DN and DC subdomains"/>
    <property type="match status" value="2"/>
</dbReference>
<keyword evidence="1" id="KW-1133">Transmembrane helix</keyword>
<dbReference type="RefSeq" id="WP_168670383.1">
    <property type="nucleotide sequence ID" value="NZ_JAAXKX010000021.1"/>
</dbReference>
<dbReference type="SUPFAM" id="SSF82866">
    <property type="entry name" value="Multidrug efflux transporter AcrB transmembrane domain"/>
    <property type="match status" value="2"/>
</dbReference>
<dbReference type="Gene3D" id="1.20.1640.10">
    <property type="entry name" value="Multidrug efflux transporter AcrB transmembrane domain"/>
    <property type="match status" value="2"/>
</dbReference>
<dbReference type="Gene3D" id="3.30.70.1430">
    <property type="entry name" value="Multidrug efflux transporter AcrB pore domain"/>
    <property type="match status" value="2"/>
</dbReference>
<keyword evidence="3" id="KW-1185">Reference proteome</keyword>
<feature type="transmembrane region" description="Helical" evidence="1">
    <location>
        <begin position="887"/>
        <end position="907"/>
    </location>
</feature>
<feature type="transmembrane region" description="Helical" evidence="1">
    <location>
        <begin position="992"/>
        <end position="1015"/>
    </location>
</feature>
<evidence type="ECO:0000313" key="2">
    <source>
        <dbReference type="EMBL" id="NKN34134.1"/>
    </source>
</evidence>
<evidence type="ECO:0000256" key="1">
    <source>
        <dbReference type="SAM" id="Phobius"/>
    </source>
</evidence>
<dbReference type="EMBL" id="JAAXKX010000021">
    <property type="protein sequence ID" value="NKN34134.1"/>
    <property type="molecule type" value="Genomic_DNA"/>
</dbReference>
<dbReference type="Proteomes" id="UP000740754">
    <property type="component" value="Unassembled WGS sequence"/>
</dbReference>
<gene>
    <name evidence="2" type="ORF">HF203_12975</name>
</gene>
<feature type="transmembrane region" description="Helical" evidence="1">
    <location>
        <begin position="958"/>
        <end position="986"/>
    </location>
</feature>
<keyword evidence="1" id="KW-0472">Membrane</keyword>
<sequence>MFAQLIRNHVLTNLTFLLVVVLGAIAYLQLPREQDPSVNFNWVTVRVVWPGASAEDVETRVTEPLEEGIERVDDTKFVSSNSRQGIASVLVRFEDIGPAAFDKRMDDLRREIQSQLRELPAEARQPEIVEVSSANAFPTATLALVGRAADEQLRRSAVQVRKDLQRMSGVDRVETIGQTDPELQVDFSPEHLVGLGVSPVDLADTVTAYFRDLAAGSISVGDQQWFVRVLGTSDDPRYLEDLPIVTALGELPLRSVAEVVRGHDEPDELVRYGGRPAVLLSVFKADQINNIELLARIRDYMDGANTGFATLGLELVLLEDQTLATQHAVRVMERNALVGLALVLVMVWLFLGLRVAVLTSIGIPFVLGGVFILLALFGQTLNSTTLLAVVISLGMLVDDAVVVVEAIYYKLREGYEGVAAAIAGLQEVAVPVGSAVLTTIAAFLPLMLIPGVLGDYMKFVPAVVTLALLISLVEAYWMLPSHMLEARVDPAHPGKVQRARLRATDWLRRRFARALVRFLGLRWWLAPLGVVLLGGAVAMVGGGLVRVDYFATDLYRLFYINVEMPPGTKVEKTLATLETIEQRVRAELREGEARALISYAGQRFTETEPMFGEEKGQVFVSLEPAAPGRRGVEALISAVRAAVEAVPGPLEVSFLRRKIGPPTLKAINVKVRGDDVAELRAASAEIKRFLAAAPGVVDISDDDTRGRMELEVRLDPDAIVRAGLSPAEVVRMVRLYADGEVVASMQHQGERLEVRVRGAPRALLDTRSFLDHPVGLPDGSEIALGKLLRVETQRTTSNIRHYDFRRAITVEADIDSARTDTVSANAAIRAFWAEARSRYPGVDIDLTGQNDDIEESLNAILVLFLVGLGLIYLILGAQFVSYRQPLLVLATVPMAFIGVVVGLFASANPLSLYTLYGVVALAGIAANDCIVLISTANRYLAHGLGVTRAIVAAARRRVVPIIITSLTTIAGLVSLATGLAGASLMWGPVATAIVWGLAFSTLLTLFFIPALYLLVTRPAPSPLQRLALLPLLVEGEPGPWSRWSERLGGGARRARVPAARIPDLEWRERYRAAVAAVDAGELEPAIRELQWLADQAPESTLFASALVQALLLYLHRLGGDAGYVERARCYLAHARRLDPQARHLLELERVLRGFEARARAAGSGANR</sequence>
<dbReference type="InterPro" id="IPR001036">
    <property type="entry name" value="Acrflvin-R"/>
</dbReference>
<feature type="transmembrane region" description="Helical" evidence="1">
    <location>
        <begin position="363"/>
        <end position="381"/>
    </location>
</feature>
<feature type="transmembrane region" description="Helical" evidence="1">
    <location>
        <begin position="523"/>
        <end position="545"/>
    </location>
</feature>
<dbReference type="Pfam" id="PF00873">
    <property type="entry name" value="ACR_tran"/>
    <property type="match status" value="1"/>
</dbReference>
<protein>
    <submittedName>
        <fullName evidence="2">Efflux RND transporter permease subunit</fullName>
    </submittedName>
</protein>
<dbReference type="Gene3D" id="3.30.70.1320">
    <property type="entry name" value="Multidrug efflux transporter AcrB pore domain like"/>
    <property type="match status" value="1"/>
</dbReference>
<proteinExistence type="predicted"/>
<feature type="transmembrane region" description="Helical" evidence="1">
    <location>
        <begin position="459"/>
        <end position="479"/>
    </location>
</feature>
<feature type="transmembrane region" description="Helical" evidence="1">
    <location>
        <begin position="428"/>
        <end position="453"/>
    </location>
</feature>
<feature type="transmembrane region" description="Helical" evidence="1">
    <location>
        <begin position="12"/>
        <end position="30"/>
    </location>
</feature>